<keyword evidence="1" id="KW-0732">Signal</keyword>
<keyword evidence="3" id="KW-1185">Reference proteome</keyword>
<gene>
    <name evidence="2" type="ORF">RS030_71048</name>
</gene>
<comment type="caution">
    <text evidence="2">The sequence shown here is derived from an EMBL/GenBank/DDBJ whole genome shotgun (WGS) entry which is preliminary data.</text>
</comment>
<protein>
    <submittedName>
        <fullName evidence="2">Gal c binding lectin</fullName>
    </submittedName>
</protein>
<dbReference type="Proteomes" id="UP001311799">
    <property type="component" value="Unassembled WGS sequence"/>
</dbReference>
<organism evidence="2 3">
    <name type="scientific">Cryptosporidium xiaoi</name>
    <dbReference type="NCBI Taxonomy" id="659607"/>
    <lineage>
        <taxon>Eukaryota</taxon>
        <taxon>Sar</taxon>
        <taxon>Alveolata</taxon>
        <taxon>Apicomplexa</taxon>
        <taxon>Conoidasida</taxon>
        <taxon>Coccidia</taxon>
        <taxon>Eucoccidiorida</taxon>
        <taxon>Eimeriorina</taxon>
        <taxon>Cryptosporidiidae</taxon>
        <taxon>Cryptosporidium</taxon>
    </lineage>
</organism>
<proteinExistence type="predicted"/>
<evidence type="ECO:0000256" key="1">
    <source>
        <dbReference type="SAM" id="SignalP"/>
    </source>
</evidence>
<name>A0AAV9XTZ0_9CRYT</name>
<feature type="chain" id="PRO_5043530333" evidence="1">
    <location>
        <begin position="23"/>
        <end position="302"/>
    </location>
</feature>
<reference evidence="2 3" key="1">
    <citation type="submission" date="2023-10" db="EMBL/GenBank/DDBJ databases">
        <title>Comparative genomics analysis reveals potential genetic determinants of host preference in Cryptosporidium xiaoi.</title>
        <authorList>
            <person name="Xiao L."/>
            <person name="Li J."/>
        </authorList>
    </citation>
    <scope>NUCLEOTIDE SEQUENCE [LARGE SCALE GENOMIC DNA]</scope>
    <source>
        <strain evidence="2 3">52996</strain>
    </source>
</reference>
<dbReference type="EMBL" id="JAWDEY010000035">
    <property type="protein sequence ID" value="KAK6588176.1"/>
    <property type="molecule type" value="Genomic_DNA"/>
</dbReference>
<feature type="signal peptide" evidence="1">
    <location>
        <begin position="1"/>
        <end position="22"/>
    </location>
</feature>
<sequence>MTGARSSMFVAFLALIISFVSGNNICVLKSKSSCDSGKFAFIEGGLKPGSAVRVSVELLPQATFELTNSAFQNIATIRFGVSSCSIESSLSSIRAYGLYKNTSYMTGSVISFDLVALNRSIGIFIAGEKLLEIPLLVAAPFMLSLTSEGKNPSFQHIEYSSNESNFCSFYSRESCTSSTLVSFTTGVQSKIKVSSPTLETVPKDYFAYFFSAYNNIYKIPVLEVAFTSDKWYVTSKGSFIGKGNIPSSIVLGSTINVSIIPSSGGKILIEANSSSLGQFDVDPSEISFIYQAVSQGTMSVSY</sequence>
<evidence type="ECO:0000313" key="2">
    <source>
        <dbReference type="EMBL" id="KAK6588176.1"/>
    </source>
</evidence>
<evidence type="ECO:0000313" key="3">
    <source>
        <dbReference type="Proteomes" id="UP001311799"/>
    </source>
</evidence>
<accession>A0AAV9XTZ0</accession>
<dbReference type="AlphaFoldDB" id="A0AAV9XTZ0"/>